<keyword evidence="2" id="KW-1185">Reference proteome</keyword>
<dbReference type="EMBL" id="CAJVQC010055050">
    <property type="protein sequence ID" value="CAG8794940.1"/>
    <property type="molecule type" value="Genomic_DNA"/>
</dbReference>
<name>A0ACA9RJ71_9GLOM</name>
<dbReference type="Proteomes" id="UP000789920">
    <property type="component" value="Unassembled WGS sequence"/>
</dbReference>
<organism evidence="1 2">
    <name type="scientific">Racocetra persica</name>
    <dbReference type="NCBI Taxonomy" id="160502"/>
    <lineage>
        <taxon>Eukaryota</taxon>
        <taxon>Fungi</taxon>
        <taxon>Fungi incertae sedis</taxon>
        <taxon>Mucoromycota</taxon>
        <taxon>Glomeromycotina</taxon>
        <taxon>Glomeromycetes</taxon>
        <taxon>Diversisporales</taxon>
        <taxon>Gigasporaceae</taxon>
        <taxon>Racocetra</taxon>
    </lineage>
</organism>
<evidence type="ECO:0000313" key="1">
    <source>
        <dbReference type="EMBL" id="CAG8794940.1"/>
    </source>
</evidence>
<proteinExistence type="predicted"/>
<sequence>MATDNDSKYNITKNNKDEQKLENTLIGHGGFAVVYRVELQNLNCVIKRLKINIYIDDETFRRIKRE</sequence>
<reference evidence="1" key="1">
    <citation type="submission" date="2021-06" db="EMBL/GenBank/DDBJ databases">
        <authorList>
            <person name="Kallberg Y."/>
            <person name="Tangrot J."/>
            <person name="Rosling A."/>
        </authorList>
    </citation>
    <scope>NUCLEOTIDE SEQUENCE</scope>
    <source>
        <strain evidence="1">MA461A</strain>
    </source>
</reference>
<feature type="non-terminal residue" evidence="1">
    <location>
        <position position="66"/>
    </location>
</feature>
<protein>
    <submittedName>
        <fullName evidence="1">6092_t:CDS:1</fullName>
    </submittedName>
</protein>
<accession>A0ACA9RJ71</accession>
<comment type="caution">
    <text evidence="1">The sequence shown here is derived from an EMBL/GenBank/DDBJ whole genome shotgun (WGS) entry which is preliminary data.</text>
</comment>
<evidence type="ECO:0000313" key="2">
    <source>
        <dbReference type="Proteomes" id="UP000789920"/>
    </source>
</evidence>
<gene>
    <name evidence="1" type="ORF">RPERSI_LOCUS19867</name>
</gene>